<feature type="binding site" evidence="7">
    <location>
        <position position="22"/>
    </location>
    <ligand>
        <name>Ca(2+)</name>
        <dbReference type="ChEBI" id="CHEBI:29108"/>
    </ligand>
</feature>
<gene>
    <name evidence="10" type="ORF">BCR36DRAFT_185661</name>
</gene>
<evidence type="ECO:0000256" key="6">
    <source>
        <dbReference type="ARBA" id="ARBA00023136"/>
    </source>
</evidence>
<sequence>MIYNSIYNLNGYWSPTTSSIDWCEENYTMTKYIAEFWNTLSNGIYIAFALIGIWFVKKYHYEKRYFWAYFGLLCIGIGSWLFHMTLKYQMELADELPMIYTCCISIYCIFETSNIKTYRPYILINLWIIALLFTVIYTEIISWPWFQHGAIIFLIGVIIYRSLYYIHDLSNTNALKKNLSIQKHLNILRVLLVVCAFTYALAFLLWNIDNTQCNYLISLRNKYPSLKFLFQFHAWWHILTGIGTYYYFIFSQYLRNIICDYEYTQMEWLFHLVPYVSRSYKHTL</sequence>
<evidence type="ECO:0000256" key="2">
    <source>
        <dbReference type="ARBA" id="ARBA00009780"/>
    </source>
</evidence>
<feature type="binding site" evidence="8">
    <location>
        <position position="237"/>
    </location>
    <ligand>
        <name>Zn(2+)</name>
        <dbReference type="ChEBI" id="CHEBI:29105"/>
        <note>catalytic</note>
    </ligand>
</feature>
<dbReference type="InterPro" id="IPR008901">
    <property type="entry name" value="ACER"/>
</dbReference>
<keyword evidence="7" id="KW-0106">Calcium</keyword>
<evidence type="ECO:0000256" key="8">
    <source>
        <dbReference type="PIRSR" id="PIRSR608901-2"/>
    </source>
</evidence>
<protein>
    <submittedName>
        <fullName evidence="10">Alkaline ceramidase 3</fullName>
    </submittedName>
</protein>
<keyword evidence="7" id="KW-0479">Metal-binding</keyword>
<comment type="subcellular location">
    <subcellularLocation>
        <location evidence="1">Membrane</location>
        <topology evidence="1">Multi-pass membrane protein</topology>
    </subcellularLocation>
</comment>
<name>A0A1Y1VI06_9FUNG</name>
<dbReference type="STRING" id="1754191.A0A1Y1VI06"/>
<dbReference type="GO" id="GO:0046513">
    <property type="term" value="P:ceramide biosynthetic process"/>
    <property type="evidence" value="ECO:0007669"/>
    <property type="project" value="TreeGrafter"/>
</dbReference>
<feature type="transmembrane region" description="Helical" evidence="9">
    <location>
        <begin position="228"/>
        <end position="248"/>
    </location>
</feature>
<comment type="caution">
    <text evidence="10">The sequence shown here is derived from an EMBL/GenBank/DDBJ whole genome shotgun (WGS) entry which is preliminary data.</text>
</comment>
<comment type="cofactor">
    <cofactor evidence="8">
        <name>Zn(2+)</name>
        <dbReference type="ChEBI" id="CHEBI:29105"/>
    </cofactor>
</comment>
<feature type="transmembrane region" description="Helical" evidence="9">
    <location>
        <begin position="146"/>
        <end position="166"/>
    </location>
</feature>
<keyword evidence="3 9" id="KW-0812">Transmembrane</keyword>
<dbReference type="GO" id="GO:0046872">
    <property type="term" value="F:metal ion binding"/>
    <property type="evidence" value="ECO:0007669"/>
    <property type="project" value="UniProtKB-KW"/>
</dbReference>
<feature type="transmembrane region" description="Helical" evidence="9">
    <location>
        <begin position="36"/>
        <end position="56"/>
    </location>
</feature>
<evidence type="ECO:0000256" key="4">
    <source>
        <dbReference type="ARBA" id="ARBA00022801"/>
    </source>
</evidence>
<evidence type="ECO:0000256" key="9">
    <source>
        <dbReference type="SAM" id="Phobius"/>
    </source>
</evidence>
<dbReference type="PANTHER" id="PTHR46187">
    <property type="entry name" value="ALKALINE CERAMIDASE 3"/>
    <property type="match status" value="1"/>
</dbReference>
<feature type="binding site" evidence="7">
    <location>
        <position position="26"/>
    </location>
    <ligand>
        <name>Ca(2+)</name>
        <dbReference type="ChEBI" id="CHEBI:29108"/>
    </ligand>
</feature>
<feature type="transmembrane region" description="Helical" evidence="9">
    <location>
        <begin position="122"/>
        <end position="140"/>
    </location>
</feature>
<evidence type="ECO:0000256" key="3">
    <source>
        <dbReference type="ARBA" id="ARBA00022692"/>
    </source>
</evidence>
<feature type="binding site" evidence="7">
    <location>
        <position position="21"/>
    </location>
    <ligand>
        <name>Ca(2+)</name>
        <dbReference type="ChEBI" id="CHEBI:29108"/>
    </ligand>
</feature>
<feature type="binding site" evidence="7">
    <location>
        <position position="35"/>
    </location>
    <ligand>
        <name>Ca(2+)</name>
        <dbReference type="ChEBI" id="CHEBI:29108"/>
    </ligand>
</feature>
<keyword evidence="8" id="KW-0862">Zinc</keyword>
<evidence type="ECO:0000313" key="10">
    <source>
        <dbReference type="EMBL" id="ORX55411.1"/>
    </source>
</evidence>
<reference evidence="10 11" key="1">
    <citation type="submission" date="2016-08" db="EMBL/GenBank/DDBJ databases">
        <title>Genomes of anaerobic fungi encode conserved fungal cellulosomes for biomass hydrolysis.</title>
        <authorList>
            <consortium name="DOE Joint Genome Institute"/>
            <person name="Haitjema C.H."/>
            <person name="Gilmore S.P."/>
            <person name="Henske J.K."/>
            <person name="Solomon K.V."/>
            <person name="De Groot R."/>
            <person name="Kuo A."/>
            <person name="Mondo S.J."/>
            <person name="Salamov A.A."/>
            <person name="Labutti K."/>
            <person name="Zhao Z."/>
            <person name="Chiniquy J."/>
            <person name="Barry K."/>
            <person name="Brewer H.M."/>
            <person name="Purvine S.O."/>
            <person name="Wright A.T."/>
            <person name="Boxma B."/>
            <person name="Van Alen T."/>
            <person name="Hackstein J.H."/>
            <person name="Baker S.E."/>
            <person name="Grigoriev I.V."/>
            <person name="O'Malley M.A."/>
        </authorList>
    </citation>
    <scope>NUCLEOTIDE SEQUENCE [LARGE SCALE GENOMIC DNA]</scope>
    <source>
        <strain evidence="11">finn</strain>
    </source>
</reference>
<proteinExistence type="inferred from homology"/>
<dbReference type="EMBL" id="MCFH01000009">
    <property type="protein sequence ID" value="ORX55411.1"/>
    <property type="molecule type" value="Genomic_DNA"/>
</dbReference>
<keyword evidence="5 9" id="KW-1133">Transmembrane helix</keyword>
<dbReference type="OrthoDB" id="187171at2759"/>
<dbReference type="PANTHER" id="PTHR46187:SF3">
    <property type="entry name" value="ALKALINE CERAMIDASE 3"/>
    <property type="match status" value="1"/>
</dbReference>
<feature type="binding site" evidence="8">
    <location>
        <position position="83"/>
    </location>
    <ligand>
        <name>Zn(2+)</name>
        <dbReference type="ChEBI" id="CHEBI:29105"/>
        <note>catalytic</note>
    </ligand>
</feature>
<feature type="transmembrane region" description="Helical" evidence="9">
    <location>
        <begin position="187"/>
        <end position="208"/>
    </location>
</feature>
<feature type="binding site" evidence="7">
    <location>
        <position position="24"/>
    </location>
    <ligand>
        <name>Ca(2+)</name>
        <dbReference type="ChEBI" id="CHEBI:29108"/>
    </ligand>
</feature>
<feature type="transmembrane region" description="Helical" evidence="9">
    <location>
        <begin position="65"/>
        <end position="86"/>
    </location>
</feature>
<dbReference type="GO" id="GO:0046514">
    <property type="term" value="P:ceramide catabolic process"/>
    <property type="evidence" value="ECO:0007669"/>
    <property type="project" value="TreeGrafter"/>
</dbReference>
<evidence type="ECO:0000256" key="1">
    <source>
        <dbReference type="ARBA" id="ARBA00004141"/>
    </source>
</evidence>
<evidence type="ECO:0000256" key="5">
    <source>
        <dbReference type="ARBA" id="ARBA00022989"/>
    </source>
</evidence>
<dbReference type="GO" id="GO:0016811">
    <property type="term" value="F:hydrolase activity, acting on carbon-nitrogen (but not peptide) bonds, in linear amides"/>
    <property type="evidence" value="ECO:0007669"/>
    <property type="project" value="InterPro"/>
</dbReference>
<evidence type="ECO:0000313" key="11">
    <source>
        <dbReference type="Proteomes" id="UP000193719"/>
    </source>
</evidence>
<accession>A0A1Y1VI06</accession>
<keyword evidence="6 9" id="KW-0472">Membrane</keyword>
<dbReference type="Pfam" id="PF05875">
    <property type="entry name" value="Ceramidase"/>
    <property type="match status" value="1"/>
</dbReference>
<evidence type="ECO:0000256" key="7">
    <source>
        <dbReference type="PIRSR" id="PIRSR608901-1"/>
    </source>
</evidence>
<dbReference type="Proteomes" id="UP000193719">
    <property type="component" value="Unassembled WGS sequence"/>
</dbReference>
<comment type="similarity">
    <text evidence="2">Belongs to the alkaline ceramidase family.</text>
</comment>
<dbReference type="GO" id="GO:0005789">
    <property type="term" value="C:endoplasmic reticulum membrane"/>
    <property type="evidence" value="ECO:0007669"/>
    <property type="project" value="TreeGrafter"/>
</dbReference>
<keyword evidence="4" id="KW-0378">Hydrolase</keyword>
<dbReference type="AlphaFoldDB" id="A0A1Y1VI06"/>
<feature type="binding site" evidence="8">
    <location>
        <position position="233"/>
    </location>
    <ligand>
        <name>Zn(2+)</name>
        <dbReference type="ChEBI" id="CHEBI:29105"/>
        <note>catalytic</note>
    </ligand>
</feature>
<reference evidence="10 11" key="2">
    <citation type="submission" date="2016-08" db="EMBL/GenBank/DDBJ databases">
        <title>Pervasive Adenine N6-methylation of Active Genes in Fungi.</title>
        <authorList>
            <consortium name="DOE Joint Genome Institute"/>
            <person name="Mondo S.J."/>
            <person name="Dannebaum R.O."/>
            <person name="Kuo R.C."/>
            <person name="Labutti K."/>
            <person name="Haridas S."/>
            <person name="Kuo A."/>
            <person name="Salamov A."/>
            <person name="Ahrendt S.R."/>
            <person name="Lipzen A."/>
            <person name="Sullivan W."/>
            <person name="Andreopoulos W.B."/>
            <person name="Clum A."/>
            <person name="Lindquist E."/>
            <person name="Daum C."/>
            <person name="Ramamoorthy G.K."/>
            <person name="Gryganskyi A."/>
            <person name="Culley D."/>
            <person name="Magnuson J.K."/>
            <person name="James T.Y."/>
            <person name="O'Malley M.A."/>
            <person name="Stajich J.E."/>
            <person name="Spatafora J.W."/>
            <person name="Visel A."/>
            <person name="Grigoriev I.V."/>
        </authorList>
    </citation>
    <scope>NUCLEOTIDE SEQUENCE [LARGE SCALE GENOMIC DNA]</scope>
    <source>
        <strain evidence="11">finn</strain>
    </source>
</reference>
<organism evidence="10 11">
    <name type="scientific">Piromyces finnis</name>
    <dbReference type="NCBI Taxonomy" id="1754191"/>
    <lineage>
        <taxon>Eukaryota</taxon>
        <taxon>Fungi</taxon>
        <taxon>Fungi incertae sedis</taxon>
        <taxon>Chytridiomycota</taxon>
        <taxon>Chytridiomycota incertae sedis</taxon>
        <taxon>Neocallimastigomycetes</taxon>
        <taxon>Neocallimastigales</taxon>
        <taxon>Neocallimastigaceae</taxon>
        <taxon>Piromyces</taxon>
    </lineage>
</organism>
<keyword evidence="11" id="KW-1185">Reference proteome</keyword>